<name>A0A843U6Z1_COLES</name>
<comment type="caution">
    <text evidence="2">The sequence shown here is derived from an EMBL/GenBank/DDBJ whole genome shotgun (WGS) entry which is preliminary data.</text>
</comment>
<accession>A0A843U6Z1</accession>
<feature type="compositionally biased region" description="Polar residues" evidence="1">
    <location>
        <begin position="1"/>
        <end position="11"/>
    </location>
</feature>
<sequence length="143" mass="15051">MKDQTCTSPAQATHPHHTFHTTNSHWPYNGRHNHNTHDPHGSEKHATLQLGWAASHGSTQSRWYLCEQGRFSTGLRSPPCSPSRHTAHSLADESVLPSAGAAAASVGGRGFLVRAAELVLVTAAPPLAGAPLRAGGARDSAPS</sequence>
<evidence type="ECO:0000256" key="1">
    <source>
        <dbReference type="SAM" id="MobiDB-lite"/>
    </source>
</evidence>
<dbReference type="AlphaFoldDB" id="A0A843U6Z1"/>
<feature type="region of interest" description="Disordered" evidence="1">
    <location>
        <begin position="1"/>
        <end position="48"/>
    </location>
</feature>
<feature type="compositionally biased region" description="Basic and acidic residues" evidence="1">
    <location>
        <begin position="35"/>
        <end position="46"/>
    </location>
</feature>
<dbReference type="Proteomes" id="UP000652761">
    <property type="component" value="Unassembled WGS sequence"/>
</dbReference>
<organism evidence="2 3">
    <name type="scientific">Colocasia esculenta</name>
    <name type="common">Wild taro</name>
    <name type="synonym">Arum esculentum</name>
    <dbReference type="NCBI Taxonomy" id="4460"/>
    <lineage>
        <taxon>Eukaryota</taxon>
        <taxon>Viridiplantae</taxon>
        <taxon>Streptophyta</taxon>
        <taxon>Embryophyta</taxon>
        <taxon>Tracheophyta</taxon>
        <taxon>Spermatophyta</taxon>
        <taxon>Magnoliopsida</taxon>
        <taxon>Liliopsida</taxon>
        <taxon>Araceae</taxon>
        <taxon>Aroideae</taxon>
        <taxon>Colocasieae</taxon>
        <taxon>Colocasia</taxon>
    </lineage>
</organism>
<proteinExistence type="predicted"/>
<evidence type="ECO:0000313" key="2">
    <source>
        <dbReference type="EMBL" id="MQL81152.1"/>
    </source>
</evidence>
<dbReference type="EMBL" id="NMUH01000549">
    <property type="protein sequence ID" value="MQL81152.1"/>
    <property type="molecule type" value="Genomic_DNA"/>
</dbReference>
<protein>
    <submittedName>
        <fullName evidence="2">Uncharacterized protein</fullName>
    </submittedName>
</protein>
<evidence type="ECO:0000313" key="3">
    <source>
        <dbReference type="Proteomes" id="UP000652761"/>
    </source>
</evidence>
<reference evidence="2" key="1">
    <citation type="submission" date="2017-07" db="EMBL/GenBank/DDBJ databases">
        <title>Taro Niue Genome Assembly and Annotation.</title>
        <authorList>
            <person name="Atibalentja N."/>
            <person name="Keating K."/>
            <person name="Fields C.J."/>
        </authorList>
    </citation>
    <scope>NUCLEOTIDE SEQUENCE</scope>
    <source>
        <strain evidence="2">Niue_2</strain>
        <tissue evidence="2">Leaf</tissue>
    </source>
</reference>
<keyword evidence="3" id="KW-1185">Reference proteome</keyword>
<gene>
    <name evidence="2" type="ORF">Taro_013596</name>
</gene>